<dbReference type="RefSeq" id="WP_307294821.1">
    <property type="nucleotide sequence ID" value="NZ_JAUSXV010000001.1"/>
</dbReference>
<sequence length="199" mass="21865">MSTDSDIFRRSERTPQAFAEVFDRHATSVESFLRRRLGPDAAEDALSETFLIAFRRRDSFDRAWDSARPWLLGIATRVAARHRATEARHWRAITASMGGEHTTEGGIDEAGVRMDAAAAIAALAPRIAALSARDRETLLLLAWGGLSHEEIAQALGVPVGTVWSRLNRVRRKLAPPGSQLTRLTWIGKELEDGRLGAGA</sequence>
<dbReference type="GO" id="GO:0006352">
    <property type="term" value="P:DNA-templated transcription initiation"/>
    <property type="evidence" value="ECO:0007669"/>
    <property type="project" value="InterPro"/>
</dbReference>
<feature type="domain" description="RNA polymerase sigma factor 70 region 4 type 2" evidence="6">
    <location>
        <begin position="127"/>
        <end position="173"/>
    </location>
</feature>
<dbReference type="Pfam" id="PF04542">
    <property type="entry name" value="Sigma70_r2"/>
    <property type="match status" value="1"/>
</dbReference>
<dbReference type="EMBL" id="JAUSXV010000001">
    <property type="protein sequence ID" value="MDQ0647127.1"/>
    <property type="molecule type" value="Genomic_DNA"/>
</dbReference>
<evidence type="ECO:0000313" key="8">
    <source>
        <dbReference type="Proteomes" id="UP001244427"/>
    </source>
</evidence>
<keyword evidence="2" id="KW-0805">Transcription regulation</keyword>
<dbReference type="GO" id="GO:0016987">
    <property type="term" value="F:sigma factor activity"/>
    <property type="evidence" value="ECO:0007669"/>
    <property type="project" value="UniProtKB-KW"/>
</dbReference>
<dbReference type="Gene3D" id="1.10.10.10">
    <property type="entry name" value="Winged helix-like DNA-binding domain superfamily/Winged helix DNA-binding domain"/>
    <property type="match status" value="1"/>
</dbReference>
<protein>
    <submittedName>
        <fullName evidence="7">RNA polymerase sigma factor (Sigma-70 family)</fullName>
    </submittedName>
</protein>
<dbReference type="InterPro" id="IPR007627">
    <property type="entry name" value="RNA_pol_sigma70_r2"/>
</dbReference>
<evidence type="ECO:0000313" key="7">
    <source>
        <dbReference type="EMBL" id="MDQ0647127.1"/>
    </source>
</evidence>
<dbReference type="AlphaFoldDB" id="A0AAW8EVK3"/>
<dbReference type="InterPro" id="IPR013325">
    <property type="entry name" value="RNA_pol_sigma_r2"/>
</dbReference>
<dbReference type="InterPro" id="IPR039425">
    <property type="entry name" value="RNA_pol_sigma-70-like"/>
</dbReference>
<feature type="domain" description="RNA polymerase sigma-70 region 2" evidence="5">
    <location>
        <begin position="22"/>
        <end position="88"/>
    </location>
</feature>
<comment type="caution">
    <text evidence="7">The sequence shown here is derived from an EMBL/GenBank/DDBJ whole genome shotgun (WGS) entry which is preliminary data.</text>
</comment>
<accession>A0AAW8EVK3</accession>
<keyword evidence="3" id="KW-0731">Sigma factor</keyword>
<dbReference type="InterPro" id="IPR036388">
    <property type="entry name" value="WH-like_DNA-bd_sf"/>
</dbReference>
<evidence type="ECO:0000256" key="1">
    <source>
        <dbReference type="ARBA" id="ARBA00010641"/>
    </source>
</evidence>
<comment type="similarity">
    <text evidence="1">Belongs to the sigma-70 factor family. ECF subfamily.</text>
</comment>
<name>A0AAW8EVK3_9MICO</name>
<proteinExistence type="inferred from homology"/>
<dbReference type="InterPro" id="IPR013249">
    <property type="entry name" value="RNA_pol_sigma70_r4_t2"/>
</dbReference>
<evidence type="ECO:0000259" key="6">
    <source>
        <dbReference type="Pfam" id="PF08281"/>
    </source>
</evidence>
<reference evidence="7 8" key="1">
    <citation type="submission" date="2023-07" db="EMBL/GenBank/DDBJ databases">
        <title>Comparative genomics of wheat-associated soil bacteria to identify genetic determinants of phenazine resistance.</title>
        <authorList>
            <person name="Mouncey N."/>
        </authorList>
    </citation>
    <scope>NUCLEOTIDE SEQUENCE [LARGE SCALE GENOMIC DNA]</scope>
    <source>
        <strain evidence="7 8">W4I9-1</strain>
    </source>
</reference>
<dbReference type="PANTHER" id="PTHR43133:SF25">
    <property type="entry name" value="RNA POLYMERASE SIGMA FACTOR RFAY-RELATED"/>
    <property type="match status" value="1"/>
</dbReference>
<dbReference type="Gene3D" id="1.10.1740.10">
    <property type="match status" value="1"/>
</dbReference>
<dbReference type="Proteomes" id="UP001244427">
    <property type="component" value="Unassembled WGS sequence"/>
</dbReference>
<dbReference type="NCBIfam" id="TIGR02937">
    <property type="entry name" value="sigma70-ECF"/>
    <property type="match status" value="1"/>
</dbReference>
<evidence type="ECO:0000256" key="4">
    <source>
        <dbReference type="ARBA" id="ARBA00023163"/>
    </source>
</evidence>
<evidence type="ECO:0000259" key="5">
    <source>
        <dbReference type="Pfam" id="PF04542"/>
    </source>
</evidence>
<evidence type="ECO:0000256" key="3">
    <source>
        <dbReference type="ARBA" id="ARBA00023082"/>
    </source>
</evidence>
<keyword evidence="8" id="KW-1185">Reference proteome</keyword>
<keyword evidence="4" id="KW-0804">Transcription</keyword>
<dbReference type="SUPFAM" id="SSF88659">
    <property type="entry name" value="Sigma3 and sigma4 domains of RNA polymerase sigma factors"/>
    <property type="match status" value="1"/>
</dbReference>
<dbReference type="CDD" id="cd06171">
    <property type="entry name" value="Sigma70_r4"/>
    <property type="match status" value="1"/>
</dbReference>
<organism evidence="7 8">
    <name type="scientific">Microbacterium natoriense</name>
    <dbReference type="NCBI Taxonomy" id="284570"/>
    <lineage>
        <taxon>Bacteria</taxon>
        <taxon>Bacillati</taxon>
        <taxon>Actinomycetota</taxon>
        <taxon>Actinomycetes</taxon>
        <taxon>Micrococcales</taxon>
        <taxon>Microbacteriaceae</taxon>
        <taxon>Microbacterium</taxon>
    </lineage>
</organism>
<gene>
    <name evidence="7" type="ORF">QFZ53_001323</name>
</gene>
<dbReference type="InterPro" id="IPR014284">
    <property type="entry name" value="RNA_pol_sigma-70_dom"/>
</dbReference>
<evidence type="ECO:0000256" key="2">
    <source>
        <dbReference type="ARBA" id="ARBA00023015"/>
    </source>
</evidence>
<dbReference type="InterPro" id="IPR013324">
    <property type="entry name" value="RNA_pol_sigma_r3/r4-like"/>
</dbReference>
<dbReference type="Pfam" id="PF08281">
    <property type="entry name" value="Sigma70_r4_2"/>
    <property type="match status" value="1"/>
</dbReference>
<dbReference type="GO" id="GO:0003677">
    <property type="term" value="F:DNA binding"/>
    <property type="evidence" value="ECO:0007669"/>
    <property type="project" value="InterPro"/>
</dbReference>
<dbReference type="SUPFAM" id="SSF88946">
    <property type="entry name" value="Sigma2 domain of RNA polymerase sigma factors"/>
    <property type="match status" value="1"/>
</dbReference>
<dbReference type="PANTHER" id="PTHR43133">
    <property type="entry name" value="RNA POLYMERASE ECF-TYPE SIGMA FACTO"/>
    <property type="match status" value="1"/>
</dbReference>